<reference evidence="9" key="1">
    <citation type="journal article" date="2010" name="Science">
        <title>The genome of the Western clawed frog Xenopus tropicalis.</title>
        <authorList>
            <person name="Hellsten U."/>
            <person name="Harland R.M."/>
            <person name="Gilchrist M.J."/>
            <person name="Hendrix D."/>
            <person name="Jurka J."/>
            <person name="Kapitonov V."/>
            <person name="Ovcharenko I."/>
            <person name="Putnam N.H."/>
            <person name="Shu S."/>
            <person name="Taher L."/>
            <person name="Blitz I.L."/>
            <person name="Blumberg B."/>
            <person name="Dichmann D.S."/>
            <person name="Dubchak I."/>
            <person name="Amaya E."/>
            <person name="Detter J.C."/>
            <person name="Fletcher R."/>
            <person name="Gerhard D.S."/>
            <person name="Goodstein D."/>
            <person name="Graves T."/>
            <person name="Grigoriev I.V."/>
            <person name="Grimwood J."/>
            <person name="Kawashima T."/>
            <person name="Lindquist E."/>
            <person name="Lucas S.M."/>
            <person name="Mead P.E."/>
            <person name="Mitros T."/>
            <person name="Ogino H."/>
            <person name="Ohta Y."/>
            <person name="Poliakov A.V."/>
            <person name="Pollet N."/>
            <person name="Robert J."/>
            <person name="Salamov A."/>
            <person name="Sater A.K."/>
            <person name="Schmutz J."/>
            <person name="Terry A."/>
            <person name="Vize P.D."/>
            <person name="Warren W.C."/>
            <person name="Wells D."/>
            <person name="Wills A."/>
            <person name="Wilson R.K."/>
            <person name="Zimmerman L.B."/>
            <person name="Zorn A.M."/>
            <person name="Grainger R."/>
            <person name="Grammer T."/>
            <person name="Khokha M.K."/>
            <person name="Richardson P.M."/>
            <person name="Rokhsar D.S."/>
        </authorList>
    </citation>
    <scope>NUCLEOTIDE SEQUENCE [LARGE SCALE GENOMIC DNA]</scope>
    <source>
        <strain evidence="9">Nigerian</strain>
    </source>
</reference>
<dbReference type="SUPFAM" id="SSF50494">
    <property type="entry name" value="Trypsin-like serine proteases"/>
    <property type="match status" value="1"/>
</dbReference>
<evidence type="ECO:0000256" key="2">
    <source>
        <dbReference type="ARBA" id="ARBA00022729"/>
    </source>
</evidence>
<evidence type="ECO:0000256" key="4">
    <source>
        <dbReference type="ARBA" id="ARBA00022825"/>
    </source>
</evidence>
<dbReference type="PROSITE" id="PS50240">
    <property type="entry name" value="TRYPSIN_DOM"/>
    <property type="match status" value="1"/>
</dbReference>
<proteinExistence type="predicted"/>
<dbReference type="PANTHER" id="PTHR24271">
    <property type="entry name" value="KALLIKREIN-RELATED"/>
    <property type="match status" value="1"/>
</dbReference>
<dbReference type="AGR" id="Xenbase:XB-GENE-482759"/>
<dbReference type="InterPro" id="IPR033116">
    <property type="entry name" value="TRYPSIN_SER"/>
</dbReference>
<dbReference type="HOGENOM" id="CLU_006842_1_0_1"/>
<dbReference type="CDD" id="cd00190">
    <property type="entry name" value="Tryp_SPc"/>
    <property type="match status" value="1"/>
</dbReference>
<keyword evidence="5" id="KW-1015">Disulfide bond</keyword>
<dbReference type="GO" id="GO:0140507">
    <property type="term" value="P:granzyme-mediated programmed cell death signaling pathway"/>
    <property type="evidence" value="ECO:0000318"/>
    <property type="project" value="GO_Central"/>
</dbReference>
<accession>F6UZN4</accession>
<dbReference type="PANTHER" id="PTHR24271:SF52">
    <property type="entry name" value="GRANZYME K"/>
    <property type="match status" value="1"/>
</dbReference>
<dbReference type="InterPro" id="IPR043504">
    <property type="entry name" value="Peptidase_S1_PA_chymotrypsin"/>
</dbReference>
<dbReference type="AlphaFoldDB" id="F6UZN4"/>
<dbReference type="SMART" id="SM00020">
    <property type="entry name" value="Tryp_SPc"/>
    <property type="match status" value="1"/>
</dbReference>
<dbReference type="Xenbase" id="XB-GENE-482759">
    <property type="gene designation" value="gzma"/>
</dbReference>
<organism evidence="9">
    <name type="scientific">Xenopus tropicalis</name>
    <name type="common">Western clawed frog</name>
    <name type="synonym">Silurana tropicalis</name>
    <dbReference type="NCBI Taxonomy" id="8364"/>
    <lineage>
        <taxon>Eukaryota</taxon>
        <taxon>Metazoa</taxon>
        <taxon>Chordata</taxon>
        <taxon>Craniata</taxon>
        <taxon>Vertebrata</taxon>
        <taxon>Euteleostomi</taxon>
        <taxon>Amphibia</taxon>
        <taxon>Batrachia</taxon>
        <taxon>Anura</taxon>
        <taxon>Pipoidea</taxon>
        <taxon>Pipidae</taxon>
        <taxon>Xenopodinae</taxon>
        <taxon>Xenopus</taxon>
        <taxon>Silurana</taxon>
    </lineage>
</organism>
<dbReference type="Proteomes" id="UP000008143">
    <property type="component" value="Chromosome 1"/>
</dbReference>
<reference evidence="9" key="2">
    <citation type="submission" date="2011-06" db="UniProtKB">
        <authorList>
            <consortium name="Ensembl"/>
        </authorList>
    </citation>
    <scope>IDENTIFICATION</scope>
</reference>
<reference evidence="11" key="3">
    <citation type="submission" date="2025-04" db="UniProtKB">
        <authorList>
            <consortium name="RefSeq"/>
        </authorList>
    </citation>
    <scope>IDENTIFICATION</scope>
    <source>
        <strain evidence="11">Nigerian</strain>
        <tissue evidence="11">Liver and blood</tissue>
    </source>
</reference>
<keyword evidence="2 7" id="KW-0732">Signal</keyword>
<evidence type="ECO:0000313" key="9">
    <source>
        <dbReference type="Ensembl" id="ENSXETP00000000761"/>
    </source>
</evidence>
<dbReference type="GeneID" id="100135014"/>
<dbReference type="GeneTree" id="ENSGT00940000159928"/>
<evidence type="ECO:0000256" key="1">
    <source>
        <dbReference type="ARBA" id="ARBA00022670"/>
    </source>
</evidence>
<dbReference type="PROSITE" id="PS00134">
    <property type="entry name" value="TRYPSIN_HIS"/>
    <property type="match status" value="1"/>
</dbReference>
<evidence type="ECO:0000259" key="8">
    <source>
        <dbReference type="PROSITE" id="PS50240"/>
    </source>
</evidence>
<evidence type="ECO:0000313" key="10">
    <source>
        <dbReference type="Proteomes" id="UP000008143"/>
    </source>
</evidence>
<dbReference type="Bgee" id="ENSXETG00000000362">
    <property type="expression patterns" value="Expressed in testis and 1 other cell type or tissue"/>
</dbReference>
<dbReference type="ExpressionAtlas" id="F6UZN4">
    <property type="expression patterns" value="differential"/>
</dbReference>
<evidence type="ECO:0000256" key="7">
    <source>
        <dbReference type="SAM" id="SignalP"/>
    </source>
</evidence>
<dbReference type="InterPro" id="IPR009003">
    <property type="entry name" value="Peptidase_S1_PA"/>
</dbReference>
<dbReference type="Ensembl" id="ENSXETT00000000761">
    <property type="protein sequence ID" value="ENSXETP00000000761"/>
    <property type="gene ID" value="ENSXETG00000000362"/>
</dbReference>
<feature type="domain" description="Peptidase S1" evidence="8">
    <location>
        <begin position="35"/>
        <end position="264"/>
    </location>
</feature>
<dbReference type="OrthoDB" id="6755574at2759"/>
<feature type="chain" id="PRO_5044731196" evidence="7">
    <location>
        <begin position="33"/>
        <end position="267"/>
    </location>
</feature>
<dbReference type="GO" id="GO:0005615">
    <property type="term" value="C:extracellular space"/>
    <property type="evidence" value="ECO:0000318"/>
    <property type="project" value="GO_Central"/>
</dbReference>
<keyword evidence="10" id="KW-1185">Reference proteome</keyword>
<dbReference type="Gene3D" id="2.40.10.10">
    <property type="entry name" value="Trypsin-like serine proteases"/>
    <property type="match status" value="2"/>
</dbReference>
<keyword evidence="3 6" id="KW-0378">Hydrolase</keyword>
<dbReference type="GO" id="GO:0051604">
    <property type="term" value="P:protein maturation"/>
    <property type="evidence" value="ECO:0000318"/>
    <property type="project" value="GO_Central"/>
</dbReference>
<evidence type="ECO:0000256" key="6">
    <source>
        <dbReference type="RuleBase" id="RU363034"/>
    </source>
</evidence>
<gene>
    <name evidence="9 11 12" type="primary">gzma</name>
    <name evidence="11" type="synonym">ctla3</name>
    <name evidence="11" type="synonym">hfsp</name>
</gene>
<keyword evidence="1 6" id="KW-0645">Protease</keyword>
<dbReference type="InterPro" id="IPR018114">
    <property type="entry name" value="TRYPSIN_HIS"/>
</dbReference>
<sequence>MCRSQTSPRMRLFSFCLLSSILLLIHINGNICMDIIDGREAASHSRPYMAYIYSRTGSCGGTLIKQNWVLTAAHCVVNNSEVILGAHKVKSRENEQQRFSVARAIPHPCFEWKKKIHDIQLLQIKGAAKLNKFVSVLKLPTTDMDVKPGSSCSTAGWGVTKPNGKTPSDVLREVNVTVVDRGTCNKIYKKFKTEISTNMLCAGAPKKSDKKYDACQGDSGGPLICGKEFSGIVSFGKKCGDPKYPGIYTRLTARYLQWIRDVTGGAD</sequence>
<keyword evidence="4 6" id="KW-0720">Serine protease</keyword>
<dbReference type="GO" id="GO:0004252">
    <property type="term" value="F:serine-type endopeptidase activity"/>
    <property type="evidence" value="ECO:0000318"/>
    <property type="project" value="GO_Central"/>
</dbReference>
<dbReference type="PROSITE" id="PS00135">
    <property type="entry name" value="TRYPSIN_SER"/>
    <property type="match status" value="1"/>
</dbReference>
<dbReference type="CTD" id="3001"/>
<dbReference type="RefSeq" id="XP_012808240.1">
    <property type="nucleotide sequence ID" value="XM_012952786.3"/>
</dbReference>
<dbReference type="InterPro" id="IPR001314">
    <property type="entry name" value="Peptidase_S1A"/>
</dbReference>
<name>F6UZN4_XENTR</name>
<evidence type="ECO:0000313" key="12">
    <source>
        <dbReference type="Xenbase" id="XB-GENE-482759"/>
    </source>
</evidence>
<dbReference type="GO" id="GO:0006508">
    <property type="term" value="P:proteolysis"/>
    <property type="evidence" value="ECO:0007669"/>
    <property type="project" value="UniProtKB-KW"/>
</dbReference>
<dbReference type="FunFam" id="2.40.10.10:FF:000120">
    <property type="entry name" value="Putative serine protease"/>
    <property type="match status" value="1"/>
</dbReference>
<evidence type="ECO:0000313" key="11">
    <source>
        <dbReference type="RefSeq" id="XP_012808240.1"/>
    </source>
</evidence>
<dbReference type="Pfam" id="PF00089">
    <property type="entry name" value="Trypsin"/>
    <property type="match status" value="1"/>
</dbReference>
<evidence type="ECO:0000256" key="5">
    <source>
        <dbReference type="ARBA" id="ARBA00023157"/>
    </source>
</evidence>
<dbReference type="InterPro" id="IPR001254">
    <property type="entry name" value="Trypsin_dom"/>
</dbReference>
<protein>
    <submittedName>
        <fullName evidence="9 11">Granzyme A</fullName>
    </submittedName>
</protein>
<dbReference type="PRINTS" id="PR00722">
    <property type="entry name" value="CHYMOTRYPSIN"/>
</dbReference>
<feature type="signal peptide" evidence="7">
    <location>
        <begin position="1"/>
        <end position="32"/>
    </location>
</feature>
<evidence type="ECO:0000256" key="3">
    <source>
        <dbReference type="ARBA" id="ARBA00022801"/>
    </source>
</evidence>
<dbReference type="OMA" id="PLRCNNI"/>
<dbReference type="eggNOG" id="KOG3627">
    <property type="taxonomic scope" value="Eukaryota"/>
</dbReference>